<dbReference type="Proteomes" id="UP000245884">
    <property type="component" value="Unassembled WGS sequence"/>
</dbReference>
<dbReference type="RefSeq" id="XP_025364576.1">
    <property type="nucleotide sequence ID" value="XM_025504880.1"/>
</dbReference>
<evidence type="ECO:0000313" key="2">
    <source>
        <dbReference type="EMBL" id="PWN29964.1"/>
    </source>
</evidence>
<dbReference type="EMBL" id="KZ819662">
    <property type="protein sequence ID" value="PWN29964.1"/>
    <property type="molecule type" value="Genomic_DNA"/>
</dbReference>
<accession>A0A316UY91</accession>
<dbReference type="AlphaFoldDB" id="A0A316UY91"/>
<evidence type="ECO:0000313" key="3">
    <source>
        <dbReference type="Proteomes" id="UP000245884"/>
    </source>
</evidence>
<name>A0A316UY91_9BASI</name>
<sequence>MASATASSSRRPGGGPTGLLDMASAGPSGLPAITGPTDQLHQIQKKLQALVASTGQLQMELAMTPILDWPTILSRFGTLVSQTYSLSSSLTSASSTFLPAQLDNVQRTLEEEARTSNYFMSEEAALRATTSEGVPPVSFADGRNTLPRLSAVPTTTLDGDKTARLGEALRTKLEPEVQVAHDEAIAALRSIDTEQTSLGKDANISHADLNAILKAVRAHDEIAARALRAWYHVRWRPDEDDQTYDFRMRLPEGDTGELDDDDEADGDMVDVGDVGEADEAGGTAEQGGREERPSEAGGTGEGGEDVEQDEDDDMEEIT</sequence>
<feature type="region of interest" description="Disordered" evidence="1">
    <location>
        <begin position="1"/>
        <end position="36"/>
    </location>
</feature>
<evidence type="ECO:0000256" key="1">
    <source>
        <dbReference type="SAM" id="MobiDB-lite"/>
    </source>
</evidence>
<organism evidence="2 3">
    <name type="scientific">Jaminaea rosea</name>
    <dbReference type="NCBI Taxonomy" id="1569628"/>
    <lineage>
        <taxon>Eukaryota</taxon>
        <taxon>Fungi</taxon>
        <taxon>Dikarya</taxon>
        <taxon>Basidiomycota</taxon>
        <taxon>Ustilaginomycotina</taxon>
        <taxon>Exobasidiomycetes</taxon>
        <taxon>Microstromatales</taxon>
        <taxon>Microstromatales incertae sedis</taxon>
        <taxon>Jaminaea</taxon>
    </lineage>
</organism>
<feature type="compositionally biased region" description="Low complexity" evidence="1">
    <location>
        <begin position="1"/>
        <end position="11"/>
    </location>
</feature>
<reference evidence="2 3" key="1">
    <citation type="journal article" date="2018" name="Mol. Biol. Evol.">
        <title>Broad Genomic Sampling Reveals a Smut Pathogenic Ancestry of the Fungal Clade Ustilaginomycotina.</title>
        <authorList>
            <person name="Kijpornyongpan T."/>
            <person name="Mondo S.J."/>
            <person name="Barry K."/>
            <person name="Sandor L."/>
            <person name="Lee J."/>
            <person name="Lipzen A."/>
            <person name="Pangilinan J."/>
            <person name="LaButti K."/>
            <person name="Hainaut M."/>
            <person name="Henrissat B."/>
            <person name="Grigoriev I.V."/>
            <person name="Spatafora J.W."/>
            <person name="Aime M.C."/>
        </authorList>
    </citation>
    <scope>NUCLEOTIDE SEQUENCE [LARGE SCALE GENOMIC DNA]</scope>
    <source>
        <strain evidence="2 3">MCA 5214</strain>
    </source>
</reference>
<protein>
    <submittedName>
        <fullName evidence="2">Uncharacterized protein</fullName>
    </submittedName>
</protein>
<feature type="compositionally biased region" description="Acidic residues" evidence="1">
    <location>
        <begin position="302"/>
        <end position="318"/>
    </location>
</feature>
<feature type="region of interest" description="Disordered" evidence="1">
    <location>
        <begin position="250"/>
        <end position="318"/>
    </location>
</feature>
<keyword evidence="3" id="KW-1185">Reference proteome</keyword>
<dbReference type="GeneID" id="37026703"/>
<feature type="compositionally biased region" description="Acidic residues" evidence="1">
    <location>
        <begin position="254"/>
        <end position="279"/>
    </location>
</feature>
<gene>
    <name evidence="2" type="ORF">BDZ90DRAFT_229008</name>
</gene>
<proteinExistence type="predicted"/>
<dbReference type="OrthoDB" id="10599641at2759"/>
<dbReference type="Gene3D" id="1.20.58.1710">
    <property type="match status" value="1"/>
</dbReference>